<evidence type="ECO:0000313" key="1">
    <source>
        <dbReference type="EMBL" id="AKN38661.1"/>
    </source>
</evidence>
<reference evidence="1" key="1">
    <citation type="journal article" date="2015" name="MBio">
        <title>Eco-Evolutionary Dynamics of Episomes among Ecologically Cohesive Bacterial Populations.</title>
        <authorList>
            <person name="Xue H."/>
            <person name="Cordero O.X."/>
            <person name="Camas F.M."/>
            <person name="Trimble W."/>
            <person name="Meyer F."/>
            <person name="Guglielmini J."/>
            <person name="Rocha E.P."/>
            <person name="Polz M.F."/>
        </authorList>
    </citation>
    <scope>NUCLEOTIDE SEQUENCE</scope>
    <source>
        <strain evidence="1">1F_253</strain>
    </source>
</reference>
<accession>A0A0H3ZYX9</accession>
<dbReference type="AlphaFoldDB" id="A0A0H3ZYX9"/>
<protein>
    <submittedName>
        <fullName evidence="1">Uncharacterized protein</fullName>
    </submittedName>
</protein>
<proteinExistence type="predicted"/>
<name>A0A0H3ZYX9_9VIBR</name>
<dbReference type="EMBL" id="KP795606">
    <property type="protein sequence ID" value="AKN38661.1"/>
    <property type="molecule type" value="Genomic_DNA"/>
</dbReference>
<organism evidence="1">
    <name type="scientific">Vibrio tasmaniensis</name>
    <dbReference type="NCBI Taxonomy" id="212663"/>
    <lineage>
        <taxon>Bacteria</taxon>
        <taxon>Pseudomonadati</taxon>
        <taxon>Pseudomonadota</taxon>
        <taxon>Gammaproteobacteria</taxon>
        <taxon>Vibrionales</taxon>
        <taxon>Vibrionaceae</taxon>
        <taxon>Vibrio</taxon>
    </lineage>
</organism>
<sequence length="53" mass="6040">MYFRRSFLPGLIQPFHPTRITWSRLLNASQEHALKLAIPLSSSALSVIEFLNA</sequence>